<proteinExistence type="predicted"/>
<evidence type="ECO:0000313" key="1">
    <source>
        <dbReference type="EMBL" id="KKK83182.1"/>
    </source>
</evidence>
<organism evidence="1">
    <name type="scientific">marine sediment metagenome</name>
    <dbReference type="NCBI Taxonomy" id="412755"/>
    <lineage>
        <taxon>unclassified sequences</taxon>
        <taxon>metagenomes</taxon>
        <taxon>ecological metagenomes</taxon>
    </lineage>
</organism>
<sequence length="66" mass="7831">MFIRENDNAKFIRRRDAAIKYLKRLLDEGKLSDEEVLEATTDKFSLSPSIRNDYRIYGYLWDIIGS</sequence>
<name>A0A0F8YP66_9ZZZZ</name>
<dbReference type="EMBL" id="LAZR01052342">
    <property type="protein sequence ID" value="KKK83182.1"/>
    <property type="molecule type" value="Genomic_DNA"/>
</dbReference>
<comment type="caution">
    <text evidence="1">The sequence shown here is derived from an EMBL/GenBank/DDBJ whole genome shotgun (WGS) entry which is preliminary data.</text>
</comment>
<gene>
    <name evidence="1" type="ORF">LCGC14_2795960</name>
</gene>
<protein>
    <submittedName>
        <fullName evidence="1">Uncharacterized protein</fullName>
    </submittedName>
</protein>
<accession>A0A0F8YP66</accession>
<dbReference type="AlphaFoldDB" id="A0A0F8YP66"/>
<reference evidence="1" key="1">
    <citation type="journal article" date="2015" name="Nature">
        <title>Complex archaea that bridge the gap between prokaryotes and eukaryotes.</title>
        <authorList>
            <person name="Spang A."/>
            <person name="Saw J.H."/>
            <person name="Jorgensen S.L."/>
            <person name="Zaremba-Niedzwiedzka K."/>
            <person name="Martijn J."/>
            <person name="Lind A.E."/>
            <person name="van Eijk R."/>
            <person name="Schleper C."/>
            <person name="Guy L."/>
            <person name="Ettema T.J."/>
        </authorList>
    </citation>
    <scope>NUCLEOTIDE SEQUENCE</scope>
</reference>